<evidence type="ECO:0000259" key="1">
    <source>
        <dbReference type="Pfam" id="PF02023"/>
    </source>
</evidence>
<dbReference type="InterPro" id="IPR038269">
    <property type="entry name" value="SCAN_sf"/>
</dbReference>
<evidence type="ECO:0000313" key="3">
    <source>
        <dbReference type="Proteomes" id="UP000050525"/>
    </source>
</evidence>
<organism evidence="2 3">
    <name type="scientific">Alligator mississippiensis</name>
    <name type="common">American alligator</name>
    <dbReference type="NCBI Taxonomy" id="8496"/>
    <lineage>
        <taxon>Eukaryota</taxon>
        <taxon>Metazoa</taxon>
        <taxon>Chordata</taxon>
        <taxon>Craniata</taxon>
        <taxon>Vertebrata</taxon>
        <taxon>Euteleostomi</taxon>
        <taxon>Archelosauria</taxon>
        <taxon>Archosauria</taxon>
        <taxon>Crocodylia</taxon>
        <taxon>Alligatoridae</taxon>
        <taxon>Alligatorinae</taxon>
        <taxon>Alligator</taxon>
    </lineage>
</organism>
<evidence type="ECO:0000313" key="2">
    <source>
        <dbReference type="EMBL" id="KYO27709.1"/>
    </source>
</evidence>
<keyword evidence="3" id="KW-1185">Reference proteome</keyword>
<protein>
    <recommendedName>
        <fullName evidence="1">SCAN box domain-containing protein</fullName>
    </recommendedName>
</protein>
<feature type="domain" description="SCAN box" evidence="1">
    <location>
        <begin position="24"/>
        <end position="75"/>
    </location>
</feature>
<proteinExistence type="predicted"/>
<dbReference type="Proteomes" id="UP000050525">
    <property type="component" value="Unassembled WGS sequence"/>
</dbReference>
<dbReference type="EMBL" id="AKHW03005127">
    <property type="protein sequence ID" value="KYO27709.1"/>
    <property type="molecule type" value="Genomic_DNA"/>
</dbReference>
<dbReference type="Gene3D" id="1.10.4020.10">
    <property type="entry name" value="DNA breaking-rejoining enzymes"/>
    <property type="match status" value="1"/>
</dbReference>
<name>A0A151MT88_ALLMI</name>
<accession>A0A151MT88</accession>
<dbReference type="Pfam" id="PF02023">
    <property type="entry name" value="SCAN"/>
    <property type="match status" value="1"/>
</dbReference>
<dbReference type="SUPFAM" id="SSF47353">
    <property type="entry name" value="Retrovirus capsid dimerization domain-like"/>
    <property type="match status" value="1"/>
</dbReference>
<reference evidence="2 3" key="1">
    <citation type="journal article" date="2012" name="Genome Biol.">
        <title>Sequencing three crocodilian genomes to illuminate the evolution of archosaurs and amniotes.</title>
        <authorList>
            <person name="St John J.A."/>
            <person name="Braun E.L."/>
            <person name="Isberg S.R."/>
            <person name="Miles L.G."/>
            <person name="Chong A.Y."/>
            <person name="Gongora J."/>
            <person name="Dalzell P."/>
            <person name="Moran C."/>
            <person name="Bed'hom B."/>
            <person name="Abzhanov A."/>
            <person name="Burgess S.C."/>
            <person name="Cooksey A.M."/>
            <person name="Castoe T.A."/>
            <person name="Crawford N.G."/>
            <person name="Densmore L.D."/>
            <person name="Drew J.C."/>
            <person name="Edwards S.V."/>
            <person name="Faircloth B.C."/>
            <person name="Fujita M.K."/>
            <person name="Greenwold M.J."/>
            <person name="Hoffmann F.G."/>
            <person name="Howard J.M."/>
            <person name="Iguchi T."/>
            <person name="Janes D.E."/>
            <person name="Khan S.Y."/>
            <person name="Kohno S."/>
            <person name="de Koning A.J."/>
            <person name="Lance S.L."/>
            <person name="McCarthy F.M."/>
            <person name="McCormack J.E."/>
            <person name="Merchant M.E."/>
            <person name="Peterson D.G."/>
            <person name="Pollock D.D."/>
            <person name="Pourmand N."/>
            <person name="Raney B.J."/>
            <person name="Roessler K.A."/>
            <person name="Sanford J.R."/>
            <person name="Sawyer R.H."/>
            <person name="Schmidt C.J."/>
            <person name="Triplett E.W."/>
            <person name="Tuberville T.D."/>
            <person name="Venegas-Anaya M."/>
            <person name="Howard J.T."/>
            <person name="Jarvis E.D."/>
            <person name="Guillette L.J.Jr."/>
            <person name="Glenn T.C."/>
            <person name="Green R.E."/>
            <person name="Ray D.A."/>
        </authorList>
    </citation>
    <scope>NUCLEOTIDE SEQUENCE [LARGE SCALE GENOMIC DNA]</scope>
    <source>
        <strain evidence="2">KSC_2009_1</strain>
    </source>
</reference>
<dbReference type="InterPro" id="IPR003309">
    <property type="entry name" value="SCAN_dom"/>
</dbReference>
<dbReference type="AlphaFoldDB" id="A0A151MT88"/>
<sequence>MSREEARNYDKVKKEILYRLDIHPETYHQAFRAWKPREAREPHALWQCLADLVTKWLKPGESSKGEICDKILLDDLDEETQRCHEDKDAEEHGMARVDPITWELQEIRTNLAELLFPVLPDSCFHSK</sequence>
<comment type="caution">
    <text evidence="2">The sequence shown here is derived from an EMBL/GenBank/DDBJ whole genome shotgun (WGS) entry which is preliminary data.</text>
</comment>
<gene>
    <name evidence="2" type="ORF">Y1Q_0005266</name>
</gene>